<protein>
    <submittedName>
        <fullName evidence="1">Uncharacterized protein</fullName>
    </submittedName>
</protein>
<accession>A0A645HVM2</accession>
<dbReference type="EMBL" id="VSSQ01101233">
    <property type="protein sequence ID" value="MPN43068.1"/>
    <property type="molecule type" value="Genomic_DNA"/>
</dbReference>
<dbReference type="AlphaFoldDB" id="A0A645HVM2"/>
<gene>
    <name evidence="1" type="ORF">SDC9_190627</name>
</gene>
<comment type="caution">
    <text evidence="1">The sequence shown here is derived from an EMBL/GenBank/DDBJ whole genome shotgun (WGS) entry which is preliminary data.</text>
</comment>
<organism evidence="1">
    <name type="scientific">bioreactor metagenome</name>
    <dbReference type="NCBI Taxonomy" id="1076179"/>
    <lineage>
        <taxon>unclassified sequences</taxon>
        <taxon>metagenomes</taxon>
        <taxon>ecological metagenomes</taxon>
    </lineage>
</organism>
<proteinExistence type="predicted"/>
<sequence length="103" mass="11224">MRLLYTVLHRRLDGLAGHCGGSKSLHFPSLLFDNPILNCRNCFFGKPLSFLMLNHLDREDGLLVKLYLHLQVAAVTRRFRRINSGLVSIGGAAGTTGTAAACG</sequence>
<reference evidence="1" key="1">
    <citation type="submission" date="2019-08" db="EMBL/GenBank/DDBJ databases">
        <authorList>
            <person name="Kucharzyk K."/>
            <person name="Murdoch R.W."/>
            <person name="Higgins S."/>
            <person name="Loffler F."/>
        </authorList>
    </citation>
    <scope>NUCLEOTIDE SEQUENCE</scope>
</reference>
<evidence type="ECO:0000313" key="1">
    <source>
        <dbReference type="EMBL" id="MPN43068.1"/>
    </source>
</evidence>
<name>A0A645HVM2_9ZZZZ</name>